<protein>
    <submittedName>
        <fullName evidence="3">Ig-like domain-containing protein</fullName>
    </submittedName>
</protein>
<keyword evidence="2" id="KW-0472">Membrane</keyword>
<dbReference type="Proteomes" id="UP001152519">
    <property type="component" value="Unassembled WGS sequence"/>
</dbReference>
<accession>A0A9W4GRZ5</accession>
<proteinExistence type="predicted"/>
<name>A0A9W4GRZ5_9ACTN</name>
<feature type="compositionally biased region" description="Pro residues" evidence="1">
    <location>
        <begin position="92"/>
        <end position="104"/>
    </location>
</feature>
<evidence type="ECO:0000313" key="3">
    <source>
        <dbReference type="EMBL" id="CAG6394909.1"/>
    </source>
</evidence>
<dbReference type="AlphaFoldDB" id="A0A9W4GRZ5"/>
<feature type="compositionally biased region" description="Low complexity" evidence="1">
    <location>
        <begin position="78"/>
        <end position="91"/>
    </location>
</feature>
<evidence type="ECO:0000313" key="4">
    <source>
        <dbReference type="Proteomes" id="UP001152519"/>
    </source>
</evidence>
<feature type="transmembrane region" description="Helical" evidence="2">
    <location>
        <begin position="6"/>
        <end position="28"/>
    </location>
</feature>
<feature type="transmembrane region" description="Helical" evidence="2">
    <location>
        <begin position="40"/>
        <end position="60"/>
    </location>
</feature>
<keyword evidence="4" id="KW-1185">Reference proteome</keyword>
<feature type="region of interest" description="Disordered" evidence="1">
    <location>
        <begin position="66"/>
        <end position="117"/>
    </location>
</feature>
<keyword evidence="2" id="KW-0812">Transmembrane</keyword>
<gene>
    <name evidence="3" type="ORF">SCOCK_30142</name>
</gene>
<keyword evidence="2" id="KW-1133">Transmembrane helix</keyword>
<comment type="caution">
    <text evidence="3">The sequence shown here is derived from an EMBL/GenBank/DDBJ whole genome shotgun (WGS) entry which is preliminary data.</text>
</comment>
<reference evidence="3" key="1">
    <citation type="submission" date="2021-05" db="EMBL/GenBank/DDBJ databases">
        <authorList>
            <person name="Arsene-Ploetze F."/>
        </authorList>
    </citation>
    <scope>NUCLEOTIDE SEQUENCE</scope>
    <source>
        <strain evidence="3">DSM 42138</strain>
    </source>
</reference>
<sequence>MLVEVVSLWMFGLVCLLAAIMGESVEAGSLKLPALKKKEVRAAVAVVGVLALLLGMMAFLQGGEGSGDDAGPAGPGGPSTTLSSAPFTTPSTTPPSDEPTPPSPTGSTTQSAAPEPVSVGVRWHGTLTLDGENMQTGWALDAVPPSRALTGDIGLSCQLVCEADQIWGNALAGWSSASPPSREQCRDRLNTEVGTRQLEVEPGAMGCVGTADMRIAYFRMRTMRGSHMTLEVVVWDLPPE</sequence>
<dbReference type="EMBL" id="CAJSLV010000059">
    <property type="protein sequence ID" value="CAG6394909.1"/>
    <property type="molecule type" value="Genomic_DNA"/>
</dbReference>
<feature type="compositionally biased region" description="Low complexity" evidence="1">
    <location>
        <begin position="105"/>
        <end position="114"/>
    </location>
</feature>
<evidence type="ECO:0000256" key="2">
    <source>
        <dbReference type="SAM" id="Phobius"/>
    </source>
</evidence>
<organism evidence="3 4">
    <name type="scientific">Actinacidiphila cocklensis</name>
    <dbReference type="NCBI Taxonomy" id="887465"/>
    <lineage>
        <taxon>Bacteria</taxon>
        <taxon>Bacillati</taxon>
        <taxon>Actinomycetota</taxon>
        <taxon>Actinomycetes</taxon>
        <taxon>Kitasatosporales</taxon>
        <taxon>Streptomycetaceae</taxon>
        <taxon>Actinacidiphila</taxon>
    </lineage>
</organism>
<evidence type="ECO:0000256" key="1">
    <source>
        <dbReference type="SAM" id="MobiDB-lite"/>
    </source>
</evidence>
<dbReference type="RefSeq" id="WP_251491714.1">
    <property type="nucleotide sequence ID" value="NZ_CAJSLV010000059.1"/>
</dbReference>